<dbReference type="KEGG" id="stui:GCM10017668_33790"/>
<dbReference type="Proteomes" id="UP000516373">
    <property type="component" value="Chromosome"/>
</dbReference>
<dbReference type="EMBL" id="AP023439">
    <property type="protein sequence ID" value="BCL21536.1"/>
    <property type="molecule type" value="Genomic_DNA"/>
</dbReference>
<feature type="region of interest" description="Disordered" evidence="1">
    <location>
        <begin position="167"/>
        <end position="186"/>
    </location>
</feature>
<accession>A0A7G1NIR6</accession>
<dbReference type="RefSeq" id="WP_190900597.1">
    <property type="nucleotide sequence ID" value="NZ_AP023439.1"/>
</dbReference>
<name>A0A7G1NIR6_9ACTN</name>
<evidence type="ECO:0000256" key="1">
    <source>
        <dbReference type="SAM" id="MobiDB-lite"/>
    </source>
</evidence>
<proteinExistence type="predicted"/>
<organism evidence="2 3">
    <name type="scientific">Streptomyces tuirus</name>
    <dbReference type="NCBI Taxonomy" id="68278"/>
    <lineage>
        <taxon>Bacteria</taxon>
        <taxon>Bacillati</taxon>
        <taxon>Actinomycetota</taxon>
        <taxon>Actinomycetes</taxon>
        <taxon>Kitasatosporales</taxon>
        <taxon>Streptomycetaceae</taxon>
        <taxon>Streptomyces</taxon>
    </lineage>
</organism>
<evidence type="ECO:0000313" key="2">
    <source>
        <dbReference type="EMBL" id="BCL21536.1"/>
    </source>
</evidence>
<dbReference type="AlphaFoldDB" id="A0A7G1NIR6"/>
<sequence length="186" mass="20574">MAMTTGQGESPHERAMYELLGQMVSMAAYLEMRLQMLAKCLVDTPYAAHWINGENSSRVIKLIGDVAKEHPAVSPSRLEELQVTLKECTILLNRRHGYVHGVWSVDGSNPAGSEAWQTMRFTRGNQAPTFAPLSIDDLADLIRGLDRALSLVMTWMVEHINHRVQTSVETSVGDSGEAPTERAPSE</sequence>
<gene>
    <name evidence="2" type="ORF">GCM10017668_33790</name>
</gene>
<protein>
    <submittedName>
        <fullName evidence="2">Uncharacterized protein</fullName>
    </submittedName>
</protein>
<reference evidence="2 3" key="1">
    <citation type="journal article" date="2014" name="Int. J. Syst. Evol. Microbiol.">
        <title>Complete genome sequence of Corynebacterium casei LMG S-19264T (=DSM 44701T), isolated from a smear-ripened cheese.</title>
        <authorList>
            <consortium name="US DOE Joint Genome Institute (JGI-PGF)"/>
            <person name="Walter F."/>
            <person name="Albersmeier A."/>
            <person name="Kalinowski J."/>
            <person name="Ruckert C."/>
        </authorList>
    </citation>
    <scope>NUCLEOTIDE SEQUENCE [LARGE SCALE GENOMIC DNA]</scope>
    <source>
        <strain evidence="2 3">JCM 4255</strain>
    </source>
</reference>
<evidence type="ECO:0000313" key="3">
    <source>
        <dbReference type="Proteomes" id="UP000516373"/>
    </source>
</evidence>